<evidence type="ECO:0000313" key="4">
    <source>
        <dbReference type="Proteomes" id="UP000887013"/>
    </source>
</evidence>
<keyword evidence="1 3" id="KW-0347">Helicase</keyword>
<dbReference type="GO" id="GO:0005524">
    <property type="term" value="F:ATP binding"/>
    <property type="evidence" value="ECO:0007669"/>
    <property type="project" value="UniProtKB-KW"/>
</dbReference>
<comment type="caution">
    <text evidence="3">The sequence shown here is derived from an EMBL/GenBank/DDBJ whole genome shotgun (WGS) entry which is preliminary data.</text>
</comment>
<dbReference type="OrthoDB" id="6434220at2759"/>
<accession>A0A8X6PUB9</accession>
<keyword evidence="1" id="KW-0234">DNA repair</keyword>
<name>A0A8X6PUB9_NEPPI</name>
<evidence type="ECO:0000313" key="3">
    <source>
        <dbReference type="EMBL" id="GFT89532.1"/>
    </source>
</evidence>
<keyword evidence="4" id="KW-1185">Reference proteome</keyword>
<feature type="domain" description="DNA helicase Pif1-like DEAD-box helicase" evidence="2">
    <location>
        <begin position="203"/>
        <end position="288"/>
    </location>
</feature>
<comment type="catalytic activity">
    <reaction evidence="1">
        <text>ATP + H2O = ADP + phosphate + H(+)</text>
        <dbReference type="Rhea" id="RHEA:13065"/>
        <dbReference type="ChEBI" id="CHEBI:15377"/>
        <dbReference type="ChEBI" id="CHEBI:15378"/>
        <dbReference type="ChEBI" id="CHEBI:30616"/>
        <dbReference type="ChEBI" id="CHEBI:43474"/>
        <dbReference type="ChEBI" id="CHEBI:456216"/>
        <dbReference type="EC" id="5.6.2.3"/>
    </reaction>
</comment>
<dbReference type="EC" id="5.6.2.3" evidence="1"/>
<dbReference type="GO" id="GO:0000723">
    <property type="term" value="P:telomere maintenance"/>
    <property type="evidence" value="ECO:0007669"/>
    <property type="project" value="InterPro"/>
</dbReference>
<keyword evidence="1" id="KW-0233">DNA recombination</keyword>
<dbReference type="AlphaFoldDB" id="A0A8X6PUB9"/>
<dbReference type="Pfam" id="PF05970">
    <property type="entry name" value="PIF1"/>
    <property type="match status" value="1"/>
</dbReference>
<gene>
    <name evidence="3" type="primary">pif1_97</name>
    <name evidence="3" type="ORF">NPIL_217091</name>
</gene>
<organism evidence="3 4">
    <name type="scientific">Nephila pilipes</name>
    <name type="common">Giant wood spider</name>
    <name type="synonym">Nephila maculata</name>
    <dbReference type="NCBI Taxonomy" id="299642"/>
    <lineage>
        <taxon>Eukaryota</taxon>
        <taxon>Metazoa</taxon>
        <taxon>Ecdysozoa</taxon>
        <taxon>Arthropoda</taxon>
        <taxon>Chelicerata</taxon>
        <taxon>Arachnida</taxon>
        <taxon>Araneae</taxon>
        <taxon>Araneomorphae</taxon>
        <taxon>Entelegynae</taxon>
        <taxon>Araneoidea</taxon>
        <taxon>Nephilidae</taxon>
        <taxon>Nephila</taxon>
    </lineage>
</organism>
<dbReference type="SUPFAM" id="SSF52540">
    <property type="entry name" value="P-loop containing nucleoside triphosphate hydrolases"/>
    <property type="match status" value="1"/>
</dbReference>
<keyword evidence="1" id="KW-0547">Nucleotide-binding</keyword>
<dbReference type="InterPro" id="IPR051055">
    <property type="entry name" value="PIF1_helicase"/>
</dbReference>
<dbReference type="GO" id="GO:0006281">
    <property type="term" value="P:DNA repair"/>
    <property type="evidence" value="ECO:0007669"/>
    <property type="project" value="UniProtKB-KW"/>
</dbReference>
<keyword evidence="1" id="KW-0227">DNA damage</keyword>
<comment type="similarity">
    <text evidence="1">Belongs to the helicase family.</text>
</comment>
<keyword evidence="1" id="KW-0378">Hydrolase</keyword>
<dbReference type="GO" id="GO:0016787">
    <property type="term" value="F:hydrolase activity"/>
    <property type="evidence" value="ECO:0007669"/>
    <property type="project" value="UniProtKB-KW"/>
</dbReference>
<dbReference type="InterPro" id="IPR010285">
    <property type="entry name" value="DNA_helicase_pif1-like_DEAD"/>
</dbReference>
<sequence length="306" mass="35553">MEEDFCELKRAAHEKWVNNYCPEVLEFWEGNMNIQPCGSNEALAHYVTKYIAKVEPEDLNEGVYRIRQEESDIQRNLFKICMRILKERQVSACISLMPSSSSLWLKKILLVQYVPFDKESELLERYPNSRDAFLDREKKFFGDENPFLSSIRERSNQLENAFCQAQALEILQNPKDYVPEEIPEEVPILNMMDEQFRDAQNAMNEQQRELLNIITRGIENQMRRDSSRFLIFVTGVGKTFTFNTLKEKVNRIYENNVVKVAALTGVAAILVGGSTLHSMFNFQLNEIEKHGSIDRSILGSFKQQMA</sequence>
<dbReference type="PANTHER" id="PTHR47642">
    <property type="entry name" value="ATP-DEPENDENT DNA HELICASE"/>
    <property type="match status" value="1"/>
</dbReference>
<comment type="cofactor">
    <cofactor evidence="1">
        <name>Mg(2+)</name>
        <dbReference type="ChEBI" id="CHEBI:18420"/>
    </cofactor>
</comment>
<dbReference type="Gene3D" id="3.40.50.300">
    <property type="entry name" value="P-loop containing nucleotide triphosphate hydrolases"/>
    <property type="match status" value="1"/>
</dbReference>
<dbReference type="InterPro" id="IPR027417">
    <property type="entry name" value="P-loop_NTPase"/>
</dbReference>
<protein>
    <recommendedName>
        <fullName evidence="1">ATP-dependent DNA helicase</fullName>
        <ecNumber evidence="1">5.6.2.3</ecNumber>
    </recommendedName>
</protein>
<dbReference type="GO" id="GO:0006310">
    <property type="term" value="P:DNA recombination"/>
    <property type="evidence" value="ECO:0007669"/>
    <property type="project" value="UniProtKB-KW"/>
</dbReference>
<evidence type="ECO:0000256" key="1">
    <source>
        <dbReference type="RuleBase" id="RU363044"/>
    </source>
</evidence>
<dbReference type="Proteomes" id="UP000887013">
    <property type="component" value="Unassembled WGS sequence"/>
</dbReference>
<dbReference type="EMBL" id="BMAW01024792">
    <property type="protein sequence ID" value="GFT89532.1"/>
    <property type="molecule type" value="Genomic_DNA"/>
</dbReference>
<dbReference type="GO" id="GO:0043139">
    <property type="term" value="F:5'-3' DNA helicase activity"/>
    <property type="evidence" value="ECO:0007669"/>
    <property type="project" value="UniProtKB-EC"/>
</dbReference>
<keyword evidence="1" id="KW-0067">ATP-binding</keyword>
<reference evidence="3" key="1">
    <citation type="submission" date="2020-08" db="EMBL/GenBank/DDBJ databases">
        <title>Multicomponent nature underlies the extraordinary mechanical properties of spider dragline silk.</title>
        <authorList>
            <person name="Kono N."/>
            <person name="Nakamura H."/>
            <person name="Mori M."/>
            <person name="Yoshida Y."/>
            <person name="Ohtoshi R."/>
            <person name="Malay A.D."/>
            <person name="Moran D.A.P."/>
            <person name="Tomita M."/>
            <person name="Numata K."/>
            <person name="Arakawa K."/>
        </authorList>
    </citation>
    <scope>NUCLEOTIDE SEQUENCE</scope>
</reference>
<proteinExistence type="inferred from homology"/>
<evidence type="ECO:0000259" key="2">
    <source>
        <dbReference type="Pfam" id="PF05970"/>
    </source>
</evidence>